<proteinExistence type="predicted"/>
<dbReference type="Pfam" id="PF22669">
    <property type="entry name" value="Exo_endo_phos2"/>
    <property type="match status" value="1"/>
</dbReference>
<reference evidence="4 5" key="1">
    <citation type="submission" date="2013-07" db="EMBL/GenBank/DDBJ databases">
        <authorList>
            <person name="Stoco P.H."/>
            <person name="Wagner G."/>
            <person name="Gerber A."/>
            <person name="Zaha A."/>
            <person name="Thompson C."/>
            <person name="Bartholomeu D.C."/>
            <person name="Luckemeyer D.D."/>
            <person name="Bahia D."/>
            <person name="Loreto E."/>
            <person name="Prestes E.B."/>
            <person name="Lima F.M."/>
            <person name="Rodrigues-Luiz G."/>
            <person name="Vallejo G.A."/>
            <person name="Filho J.F."/>
            <person name="Monteiro K.M."/>
            <person name="Tyler K.M."/>
            <person name="de Almeida L.G."/>
            <person name="Ortiz M.F."/>
            <person name="Siervo M.A."/>
            <person name="de Moraes M.H."/>
            <person name="Cunha O.L."/>
            <person name="Mendonca-Neto R."/>
            <person name="Silva R."/>
            <person name="Teixeira S.M."/>
            <person name="Murta S.M."/>
            <person name="Sincero T.C."/>
            <person name="Mendes T.A."/>
            <person name="Urmenyi T.P."/>
            <person name="Silva V.G."/>
            <person name="da Rocha W.D."/>
            <person name="Andersson B."/>
            <person name="Romanha A.J."/>
            <person name="Steindel M."/>
            <person name="de Vasconcelos A.T."/>
            <person name="Grisard E.C."/>
        </authorList>
    </citation>
    <scope>NUCLEOTIDE SEQUENCE [LARGE SCALE GENOMIC DNA]</scope>
    <source>
        <strain evidence="4 5">SC58</strain>
    </source>
</reference>
<comment type="caution">
    <text evidence="4">The sequence shown here is derived from an EMBL/GenBank/DDBJ whole genome shotgun (WGS) entry which is preliminary data.</text>
</comment>
<evidence type="ECO:0000259" key="3">
    <source>
        <dbReference type="SMART" id="SM00128"/>
    </source>
</evidence>
<protein>
    <recommendedName>
        <fullName evidence="3">Inositol polyphosphate-related phosphatase domain-containing protein</fullName>
    </recommendedName>
</protein>
<dbReference type="InterPro" id="IPR046985">
    <property type="entry name" value="IP5"/>
</dbReference>
<dbReference type="EMBL" id="AUPL01005157">
    <property type="protein sequence ID" value="ESL07160.1"/>
    <property type="molecule type" value="Genomic_DNA"/>
</dbReference>
<dbReference type="SUPFAM" id="SSF56219">
    <property type="entry name" value="DNase I-like"/>
    <property type="match status" value="1"/>
</dbReference>
<feature type="chain" id="PRO_5001601430" description="Inositol polyphosphate-related phosphatase domain-containing protein" evidence="2">
    <location>
        <begin position="22"/>
        <end position="679"/>
    </location>
</feature>
<dbReference type="InterPro" id="IPR000300">
    <property type="entry name" value="IPPc"/>
</dbReference>
<dbReference type="GO" id="GO:0004439">
    <property type="term" value="F:phosphatidylinositol-4,5-bisphosphate 5-phosphatase activity"/>
    <property type="evidence" value="ECO:0007669"/>
    <property type="project" value="TreeGrafter"/>
</dbReference>
<dbReference type="InterPro" id="IPR036691">
    <property type="entry name" value="Endo/exonu/phosph_ase_sf"/>
</dbReference>
<evidence type="ECO:0000256" key="2">
    <source>
        <dbReference type="SAM" id="SignalP"/>
    </source>
</evidence>
<dbReference type="SMART" id="SM00128">
    <property type="entry name" value="IPPc"/>
    <property type="match status" value="1"/>
</dbReference>
<feature type="domain" description="Inositol polyphosphate-related phosphatase" evidence="3">
    <location>
        <begin position="114"/>
        <end position="475"/>
    </location>
</feature>
<dbReference type="AlphaFoldDB" id="A0A061IYK8"/>
<accession>A0A061IYK8</accession>
<organism evidence="4 5">
    <name type="scientific">Trypanosoma rangeli SC58</name>
    <dbReference type="NCBI Taxonomy" id="429131"/>
    <lineage>
        <taxon>Eukaryota</taxon>
        <taxon>Discoba</taxon>
        <taxon>Euglenozoa</taxon>
        <taxon>Kinetoplastea</taxon>
        <taxon>Metakinetoplastina</taxon>
        <taxon>Trypanosomatida</taxon>
        <taxon>Trypanosomatidae</taxon>
        <taxon>Trypanosoma</taxon>
        <taxon>Herpetosoma</taxon>
    </lineage>
</organism>
<evidence type="ECO:0000256" key="1">
    <source>
        <dbReference type="SAM" id="MobiDB-lite"/>
    </source>
</evidence>
<gene>
    <name evidence="4" type="ORF">TRSC58_05157</name>
</gene>
<dbReference type="Gene3D" id="3.60.10.10">
    <property type="entry name" value="Endonuclease/exonuclease/phosphatase"/>
    <property type="match status" value="1"/>
</dbReference>
<feature type="signal peptide" evidence="2">
    <location>
        <begin position="1"/>
        <end position="21"/>
    </location>
</feature>
<dbReference type="VEuPathDB" id="TriTrypDB:TRSC58_05157"/>
<name>A0A061IYK8_TRYRA</name>
<keyword evidence="2" id="KW-0732">Signal</keyword>
<dbReference type="GO" id="GO:0046856">
    <property type="term" value="P:phosphatidylinositol dephosphorylation"/>
    <property type="evidence" value="ECO:0007669"/>
    <property type="project" value="InterPro"/>
</dbReference>
<feature type="compositionally biased region" description="Basic and acidic residues" evidence="1">
    <location>
        <begin position="31"/>
        <end position="45"/>
    </location>
</feature>
<feature type="region of interest" description="Disordered" evidence="1">
    <location>
        <begin position="31"/>
        <end position="64"/>
    </location>
</feature>
<dbReference type="PANTHER" id="PTHR11200:SF300">
    <property type="entry name" value="TYPE II INOSITOL 1,4,5-TRISPHOSPHATE 5-PHOSPHATASE"/>
    <property type="match status" value="1"/>
</dbReference>
<sequence length="679" mass="77013">MSLFAIIRYFFMLLFFGNTFARATQDRDAHAALKKDDDPPREGQKSNEQCGWATPKGFKSSTPRFQCDSATAAESESNYSLSSTSSSDAARRRFRANWIIRQSLKTERIDSMLRTLRVHACTWNVDRQQPPTRNNGFYEWLLGRQLMEKLTAYRASGDDDKTKSLFPNAEFPDIVIVTLQEVEMGGIVLVREYTETGVMWVEAIVDALNKISERRVCYRRVKLLQLVGLVLIVAVRCNHINYVSNVRASLTRTGAMKGVWGNKGSLGIRATIYGKRFLFIAAHFVAHKHNERVRTLNYHTSLKELCFQLPADVDDEMDVFQTFSAASDFSMGQDSVESRSRLSPLLRKFRLSSSTLLEREVLDKYDYVFFLGDLNSRLHGVKGNDIRRLVRKGEFDRLICHDEIRQGMISGDTFDGFQEALIAFPPTYKFDHETDLYDTSRKKRDPAWCDRILFRVCLPCEESDDGYDSDTEDGNGDSNQWGAVNTQTGTLIDPLHRSFSHDSSRFAHSLSEFTLSKVGVYKPPLTRSGDVTLLQLSPSSQCSKRTVSLLGKSDSALSDVNVRNCYPEDISKLKTQTLTTSSPTHTGILCGETHSLATFFSARRSTCIDKSFMVFPMIPNSLHVIDYHHIQALRQSDHRPVCAQFDVSVLSLRKDLVDNVLQQVQETLAREDPSLFQDS</sequence>
<dbReference type="PANTHER" id="PTHR11200">
    <property type="entry name" value="INOSITOL 5-PHOSPHATASE"/>
    <property type="match status" value="1"/>
</dbReference>
<dbReference type="OrthoDB" id="62798at2759"/>
<evidence type="ECO:0000313" key="4">
    <source>
        <dbReference type="EMBL" id="ESL07160.1"/>
    </source>
</evidence>
<keyword evidence="5" id="KW-1185">Reference proteome</keyword>
<evidence type="ECO:0000313" key="5">
    <source>
        <dbReference type="Proteomes" id="UP000031737"/>
    </source>
</evidence>
<dbReference type="Proteomes" id="UP000031737">
    <property type="component" value="Unassembled WGS sequence"/>
</dbReference>